<protein>
    <recommendedName>
        <fullName evidence="3">Gamma-glutamyltransferase</fullName>
    </recommendedName>
</protein>
<evidence type="ECO:0008006" key="3">
    <source>
        <dbReference type="Google" id="ProtNLM"/>
    </source>
</evidence>
<keyword evidence="2" id="KW-1185">Reference proteome</keyword>
<accession>A0A1T2KTY4</accession>
<dbReference type="Gene3D" id="3.60.20.40">
    <property type="match status" value="1"/>
</dbReference>
<evidence type="ECO:0000313" key="2">
    <source>
        <dbReference type="Proteomes" id="UP000190896"/>
    </source>
</evidence>
<proteinExistence type="predicted"/>
<reference evidence="1 2" key="1">
    <citation type="submission" date="2016-11" db="EMBL/GenBank/DDBJ databases">
        <title>Mixed transmission modes and dynamic genome evolution in an obligate animal-bacterial symbiosis.</title>
        <authorList>
            <person name="Russell S.L."/>
            <person name="Corbett-Detig R.B."/>
            <person name="Cavanaugh C.M."/>
        </authorList>
    </citation>
    <scope>NUCLEOTIDE SEQUENCE [LARGE SCALE GENOMIC DNA]</scope>
    <source>
        <strain evidence="1">Se-Cadez</strain>
    </source>
</reference>
<comment type="caution">
    <text evidence="1">The sequence shown here is derived from an EMBL/GenBank/DDBJ whole genome shotgun (WGS) entry which is preliminary data.</text>
</comment>
<dbReference type="Gene3D" id="1.10.246.130">
    <property type="match status" value="1"/>
</dbReference>
<dbReference type="InterPro" id="IPR029055">
    <property type="entry name" value="Ntn_hydrolases_N"/>
</dbReference>
<dbReference type="SUPFAM" id="SSF56235">
    <property type="entry name" value="N-terminal nucleophile aminohydrolases (Ntn hydrolases)"/>
    <property type="match status" value="1"/>
</dbReference>
<dbReference type="Proteomes" id="UP000190896">
    <property type="component" value="Unassembled WGS sequence"/>
</dbReference>
<organism evidence="1 2">
    <name type="scientific">Solemya velesiana gill symbiont</name>
    <dbReference type="NCBI Taxonomy" id="1918948"/>
    <lineage>
        <taxon>Bacteria</taxon>
        <taxon>Pseudomonadati</taxon>
        <taxon>Pseudomonadota</taxon>
        <taxon>Gammaproteobacteria</taxon>
        <taxon>sulfur-oxidizing symbionts</taxon>
    </lineage>
</organism>
<dbReference type="Pfam" id="PF01019">
    <property type="entry name" value="G_glu_transpept"/>
    <property type="match status" value="1"/>
</dbReference>
<dbReference type="PRINTS" id="PR01210">
    <property type="entry name" value="GGTRANSPTASE"/>
</dbReference>
<dbReference type="EMBL" id="MPRJ01000046">
    <property type="protein sequence ID" value="OOZ36282.1"/>
    <property type="molecule type" value="Genomic_DNA"/>
</dbReference>
<name>A0A1T2KTY4_9GAMM</name>
<gene>
    <name evidence="1" type="ORF">BOW51_07860</name>
</gene>
<dbReference type="AlphaFoldDB" id="A0A1T2KTY4"/>
<dbReference type="PANTHER" id="PTHR43199:SF6">
    <property type="entry name" value="GLUTATHIONE HYDROLASE PROENZYME"/>
    <property type="match status" value="1"/>
</dbReference>
<sequence length="420" mass="46091">MKVFFVDEHYRRLAKWRRDVLLESPAVSAQFLLKGEVPPAAHRIKQPDLADTLSLLAEQGRDGFYKGTLAKKLVEGVKAAGGIWSLDDLAQYKVVERKPVIGEYKGMRVVSAAPPSSGGIALITMLNILEGYDLQTMDEVQRKHLVVEAMRRAYRDRADFVDVPVDRLISKDYAAGLGRSISLHRATPSRISEESDVTEGTDTTHFSIIDAEGNRVSATLSINYPFSSCFVVLGTGVLLNDEMDDFSASPGVPNAYGLVGGEANAIAPGKRMLSSMTPTFVESDDGVAVLGSPGGSRIITMVLHGILELASGKGPQYWVSKGRYHHQYLPDHIQFEPGVLSGQEQEALQRMGHKLKPLERNYSNMQAAFQDRGTDEMGAASDPRGLVRPLCVDNCCRVIMLSCNVHYRFNTGDRYAVQSV</sequence>
<dbReference type="InterPro" id="IPR043138">
    <property type="entry name" value="GGT_lsub"/>
</dbReference>
<dbReference type="InterPro" id="IPR043137">
    <property type="entry name" value="GGT_ssub_C"/>
</dbReference>
<dbReference type="PANTHER" id="PTHR43199">
    <property type="entry name" value="GLUTATHIONE HYDROLASE"/>
    <property type="match status" value="1"/>
</dbReference>
<evidence type="ECO:0000313" key="1">
    <source>
        <dbReference type="EMBL" id="OOZ36282.1"/>
    </source>
</evidence>
<dbReference type="InterPro" id="IPR051792">
    <property type="entry name" value="GGT_bact"/>
</dbReference>